<dbReference type="PANTHER" id="PTHR11733:SF167">
    <property type="entry name" value="FI17812P1-RELATED"/>
    <property type="match status" value="1"/>
</dbReference>
<evidence type="ECO:0000256" key="7">
    <source>
        <dbReference type="ARBA" id="ARBA00023049"/>
    </source>
</evidence>
<dbReference type="GO" id="GO:0046872">
    <property type="term" value="F:metal ion binding"/>
    <property type="evidence" value="ECO:0007669"/>
    <property type="project" value="UniProtKB-KW"/>
</dbReference>
<evidence type="ECO:0000256" key="5">
    <source>
        <dbReference type="ARBA" id="ARBA00022801"/>
    </source>
</evidence>
<dbReference type="InterPro" id="IPR024079">
    <property type="entry name" value="MetalloPept_cat_dom_sf"/>
</dbReference>
<proteinExistence type="inferred from homology"/>
<accession>A0A2S5REK1</accession>
<dbReference type="InterPro" id="IPR000718">
    <property type="entry name" value="Peptidase_M13"/>
</dbReference>
<sequence length="633" mass="73342">MSKKIALKENFYGHFNQEWIDQTTLPDGYSSWGSFEILHQKSLDNIKDLIFELKNKQTLDLTQSQIVNLYDNYLNMNVRNEQGIAPIKPMINKIDQLKSKQDFTQFLIEYFQEFKISFFHAKSIDSDFKNSSQRALSIDAMGLGMMDRDFYDPTNPRHDDLKKAYQIYINDLVQASGIEFQQTNVFETVFAFETEISQAMFKQEELRNPENVYNVVDFLKLKQICSFIDWENYLNQTGHAKASLMIVSQVKFLEKLNEMLIKMDLQAMKDLMKFKILSSFSTILTEQLYDINFAYAAAFSGVQKKKPVIDRAVEFTNAKLGELLGQEYIKKHFSEASKQDVLQMVHDLIRIYSNRIQKLAWMSDPTKQKAIEKLHAITIKIGYPDKWDDYSAIVINNYQNGGSLVENVMNLSRFFIEKDLREINLPVDRDKWWMDPQTVNAYYNPTTNEICFPAGILQAPFYDINQSKAQNLGGIGAVIGHEVSHGFDDQGSQFDKVGNLNNWWTEQDYEQYRAHTQKLVEQFNQYQVNGINVNGNLTLGENIGDLSGMAAALDICQEQSPNDLKAFFENNAIIWRRKATAEIQKTKLFTDPHSPEEFRCNGILINLDEFHETYQTQPGDGMYLASEKRIKVW</sequence>
<dbReference type="PROSITE" id="PS51885">
    <property type="entry name" value="NEPRILYSIN"/>
    <property type="match status" value="1"/>
</dbReference>
<dbReference type="Gene3D" id="3.40.390.10">
    <property type="entry name" value="Collagenase (Catalytic Domain)"/>
    <property type="match status" value="1"/>
</dbReference>
<comment type="caution">
    <text evidence="10">The sequence shown here is derived from an EMBL/GenBank/DDBJ whole genome shotgun (WGS) entry which is preliminary data.</text>
</comment>
<keyword evidence="7" id="KW-0482">Metalloprotease</keyword>
<dbReference type="CDD" id="cd08662">
    <property type="entry name" value="M13"/>
    <property type="match status" value="1"/>
</dbReference>
<dbReference type="GO" id="GO:0004222">
    <property type="term" value="F:metalloendopeptidase activity"/>
    <property type="evidence" value="ECO:0007669"/>
    <property type="project" value="InterPro"/>
</dbReference>
<reference evidence="10 11" key="1">
    <citation type="submission" date="2017-11" db="EMBL/GenBank/DDBJ databases">
        <title>Genome sequence of Entomoplasma lucivorax PIPN-2 (ATCC 49196).</title>
        <authorList>
            <person name="Lo W.-S."/>
            <person name="Gasparich G.E."/>
            <person name="Kuo C.-H."/>
        </authorList>
    </citation>
    <scope>NUCLEOTIDE SEQUENCE [LARGE SCALE GENOMIC DNA]</scope>
    <source>
        <strain evidence="10 11">PIPN-2</strain>
    </source>
</reference>
<name>A0A2S5REK1_9MOLU</name>
<dbReference type="SUPFAM" id="SSF55486">
    <property type="entry name" value="Metalloproteases ('zincins'), catalytic domain"/>
    <property type="match status" value="1"/>
</dbReference>
<dbReference type="PRINTS" id="PR00786">
    <property type="entry name" value="NEPRILYSIN"/>
</dbReference>
<gene>
    <name evidence="10" type="primary">pepO</name>
    <name evidence="10" type="ORF">ELUCI_v1c00270</name>
</gene>
<feature type="domain" description="Peptidase M13 C-terminal" evidence="8">
    <location>
        <begin position="440"/>
        <end position="630"/>
    </location>
</feature>
<evidence type="ECO:0000256" key="3">
    <source>
        <dbReference type="ARBA" id="ARBA00022670"/>
    </source>
</evidence>
<organism evidence="10 11">
    <name type="scientific">Williamsoniiplasma lucivorax</name>
    <dbReference type="NCBI Taxonomy" id="209274"/>
    <lineage>
        <taxon>Bacteria</taxon>
        <taxon>Bacillati</taxon>
        <taxon>Mycoplasmatota</taxon>
        <taxon>Mollicutes</taxon>
        <taxon>Entomoplasmatales</taxon>
        <taxon>Williamsoniiplasma</taxon>
    </lineage>
</organism>
<dbReference type="PANTHER" id="PTHR11733">
    <property type="entry name" value="ZINC METALLOPROTEASE FAMILY M13 NEPRILYSIN-RELATED"/>
    <property type="match status" value="1"/>
</dbReference>
<dbReference type="Pfam" id="PF01431">
    <property type="entry name" value="Peptidase_M13"/>
    <property type="match status" value="1"/>
</dbReference>
<evidence type="ECO:0000313" key="10">
    <source>
        <dbReference type="EMBL" id="PPE05741.1"/>
    </source>
</evidence>
<protein>
    <submittedName>
        <fullName evidence="10">Endopeptidase O</fullName>
    </submittedName>
</protein>
<dbReference type="RefSeq" id="WP_028126550.1">
    <property type="nucleotide sequence ID" value="NZ_PHNE01000001.1"/>
</dbReference>
<dbReference type="GO" id="GO:0016485">
    <property type="term" value="P:protein processing"/>
    <property type="evidence" value="ECO:0007669"/>
    <property type="project" value="TreeGrafter"/>
</dbReference>
<dbReference type="STRING" id="1399797.GCA_000518285_00647"/>
<evidence type="ECO:0000259" key="8">
    <source>
        <dbReference type="Pfam" id="PF01431"/>
    </source>
</evidence>
<keyword evidence="3" id="KW-0645">Protease</keyword>
<dbReference type="Pfam" id="PF05649">
    <property type="entry name" value="Peptidase_M13_N"/>
    <property type="match status" value="1"/>
</dbReference>
<evidence type="ECO:0000259" key="9">
    <source>
        <dbReference type="Pfam" id="PF05649"/>
    </source>
</evidence>
<dbReference type="GO" id="GO:0005886">
    <property type="term" value="C:plasma membrane"/>
    <property type="evidence" value="ECO:0007669"/>
    <property type="project" value="TreeGrafter"/>
</dbReference>
<dbReference type="InterPro" id="IPR042089">
    <property type="entry name" value="Peptidase_M13_dom_2"/>
</dbReference>
<keyword evidence="4" id="KW-0479">Metal-binding</keyword>
<comment type="cofactor">
    <cofactor evidence="1">
        <name>Zn(2+)</name>
        <dbReference type="ChEBI" id="CHEBI:29105"/>
    </cofactor>
</comment>
<keyword evidence="6" id="KW-0862">Zinc</keyword>
<comment type="similarity">
    <text evidence="2">Belongs to the peptidase M13 family.</text>
</comment>
<keyword evidence="5" id="KW-0378">Hydrolase</keyword>
<evidence type="ECO:0000313" key="11">
    <source>
        <dbReference type="Proteomes" id="UP000237865"/>
    </source>
</evidence>
<dbReference type="InterPro" id="IPR008753">
    <property type="entry name" value="Peptidase_M13_N"/>
</dbReference>
<evidence type="ECO:0000256" key="1">
    <source>
        <dbReference type="ARBA" id="ARBA00001947"/>
    </source>
</evidence>
<dbReference type="Proteomes" id="UP000237865">
    <property type="component" value="Unassembled WGS sequence"/>
</dbReference>
<dbReference type="EMBL" id="PHNE01000001">
    <property type="protein sequence ID" value="PPE05741.1"/>
    <property type="molecule type" value="Genomic_DNA"/>
</dbReference>
<dbReference type="Gene3D" id="1.10.1380.10">
    <property type="entry name" value="Neutral endopeptidase , domain2"/>
    <property type="match status" value="1"/>
</dbReference>
<evidence type="ECO:0000256" key="6">
    <source>
        <dbReference type="ARBA" id="ARBA00022833"/>
    </source>
</evidence>
<dbReference type="AlphaFoldDB" id="A0A2S5REK1"/>
<evidence type="ECO:0000256" key="2">
    <source>
        <dbReference type="ARBA" id="ARBA00007357"/>
    </source>
</evidence>
<keyword evidence="11" id="KW-1185">Reference proteome</keyword>
<evidence type="ECO:0000256" key="4">
    <source>
        <dbReference type="ARBA" id="ARBA00022723"/>
    </source>
</evidence>
<feature type="domain" description="Peptidase M13 N-terminal" evidence="9">
    <location>
        <begin position="8"/>
        <end position="384"/>
    </location>
</feature>
<dbReference type="InterPro" id="IPR018497">
    <property type="entry name" value="Peptidase_M13_C"/>
</dbReference>